<dbReference type="EMBL" id="NEVL01000003">
    <property type="protein sequence ID" value="OZI35482.1"/>
    <property type="molecule type" value="Genomic_DNA"/>
</dbReference>
<dbReference type="InterPro" id="IPR037066">
    <property type="entry name" value="Plug_dom_sf"/>
</dbReference>
<evidence type="ECO:0000256" key="7">
    <source>
        <dbReference type="ARBA" id="ARBA00023004"/>
    </source>
</evidence>
<feature type="chain" id="PRO_5012356540" evidence="14">
    <location>
        <begin position="38"/>
        <end position="798"/>
    </location>
</feature>
<dbReference type="InterPro" id="IPR000531">
    <property type="entry name" value="Beta-barrel_TonB"/>
</dbReference>
<dbReference type="SUPFAM" id="SSF56935">
    <property type="entry name" value="Porins"/>
    <property type="match status" value="1"/>
</dbReference>
<dbReference type="InterPro" id="IPR010105">
    <property type="entry name" value="TonB_sidphr_rcpt"/>
</dbReference>
<dbReference type="GO" id="GO:0015343">
    <property type="term" value="F:siderophore-iron transmembrane transporter activity"/>
    <property type="evidence" value="ECO:0007669"/>
    <property type="project" value="InterPro"/>
</dbReference>
<dbReference type="CDD" id="cd01347">
    <property type="entry name" value="ligand_gated_channel"/>
    <property type="match status" value="1"/>
</dbReference>
<dbReference type="Gene3D" id="2.40.170.20">
    <property type="entry name" value="TonB-dependent receptor, beta-barrel domain"/>
    <property type="match status" value="1"/>
</dbReference>
<dbReference type="PROSITE" id="PS52016">
    <property type="entry name" value="TONB_DEPENDENT_REC_3"/>
    <property type="match status" value="1"/>
</dbReference>
<evidence type="ECO:0000256" key="14">
    <source>
        <dbReference type="SAM" id="SignalP"/>
    </source>
</evidence>
<dbReference type="InterPro" id="IPR011662">
    <property type="entry name" value="Secretin/TonB_short_N"/>
</dbReference>
<dbReference type="OrthoDB" id="9760494at2"/>
<keyword evidence="5" id="KW-0406">Ion transport</keyword>
<evidence type="ECO:0000256" key="8">
    <source>
        <dbReference type="ARBA" id="ARBA00023077"/>
    </source>
</evidence>
<dbReference type="GO" id="GO:0038023">
    <property type="term" value="F:signaling receptor activity"/>
    <property type="evidence" value="ECO:0007669"/>
    <property type="project" value="InterPro"/>
</dbReference>
<dbReference type="PANTHER" id="PTHR30442">
    <property type="entry name" value="IRON III DICITRATE TRANSPORT PROTEIN FECA"/>
    <property type="match status" value="1"/>
</dbReference>
<dbReference type="RefSeq" id="WP_094826291.1">
    <property type="nucleotide sequence ID" value="NZ_NEVL01000003.1"/>
</dbReference>
<keyword evidence="11 12" id="KW-0998">Cell outer membrane</keyword>
<dbReference type="PANTHER" id="PTHR30442:SF0">
    <property type="entry name" value="FE(3+) DICITRATE TRANSPORT PROTEIN FECA"/>
    <property type="match status" value="1"/>
</dbReference>
<evidence type="ECO:0000256" key="1">
    <source>
        <dbReference type="ARBA" id="ARBA00004571"/>
    </source>
</evidence>
<dbReference type="SMART" id="SM00965">
    <property type="entry name" value="STN"/>
    <property type="match status" value="1"/>
</dbReference>
<evidence type="ECO:0000256" key="6">
    <source>
        <dbReference type="ARBA" id="ARBA00022692"/>
    </source>
</evidence>
<evidence type="ECO:0000256" key="5">
    <source>
        <dbReference type="ARBA" id="ARBA00022496"/>
    </source>
</evidence>
<keyword evidence="4 12" id="KW-1134">Transmembrane beta strand</keyword>
<dbReference type="GO" id="GO:0015891">
    <property type="term" value="P:siderophore transport"/>
    <property type="evidence" value="ECO:0007669"/>
    <property type="project" value="InterPro"/>
</dbReference>
<feature type="signal peptide" evidence="14">
    <location>
        <begin position="1"/>
        <end position="37"/>
    </location>
</feature>
<feature type="domain" description="Secretin/TonB short N-terminal" evidence="15">
    <location>
        <begin position="68"/>
        <end position="119"/>
    </location>
</feature>
<keyword evidence="8 13" id="KW-0798">TonB box</keyword>
<dbReference type="Gene3D" id="3.55.50.30">
    <property type="match status" value="1"/>
</dbReference>
<keyword evidence="3 12" id="KW-0813">Transport</keyword>
<dbReference type="InterPro" id="IPR039426">
    <property type="entry name" value="TonB-dep_rcpt-like"/>
</dbReference>
<evidence type="ECO:0000256" key="4">
    <source>
        <dbReference type="ARBA" id="ARBA00022452"/>
    </source>
</evidence>
<comment type="subcellular location">
    <subcellularLocation>
        <location evidence="1 12">Cell outer membrane</location>
        <topology evidence="1 12">Multi-pass membrane protein</topology>
    </subcellularLocation>
</comment>
<evidence type="ECO:0000256" key="9">
    <source>
        <dbReference type="ARBA" id="ARBA00023136"/>
    </source>
</evidence>
<evidence type="ECO:0000313" key="16">
    <source>
        <dbReference type="EMBL" id="OZI35482.1"/>
    </source>
</evidence>
<evidence type="ECO:0000256" key="10">
    <source>
        <dbReference type="ARBA" id="ARBA00023170"/>
    </source>
</evidence>
<reference evidence="16 17" key="1">
    <citation type="submission" date="2017-05" db="EMBL/GenBank/DDBJ databases">
        <title>Complete and WGS of Bordetella genogroups.</title>
        <authorList>
            <person name="Spilker T."/>
            <person name="LiPuma J."/>
        </authorList>
    </citation>
    <scope>NUCLEOTIDE SEQUENCE [LARGE SCALE GENOMIC DNA]</scope>
    <source>
        <strain evidence="16 17">AU17610</strain>
    </source>
</reference>
<dbReference type="Pfam" id="PF00593">
    <property type="entry name" value="TonB_dep_Rec_b-barrel"/>
    <property type="match status" value="1"/>
</dbReference>
<dbReference type="GO" id="GO:0009279">
    <property type="term" value="C:cell outer membrane"/>
    <property type="evidence" value="ECO:0007669"/>
    <property type="project" value="UniProtKB-SubCell"/>
</dbReference>
<dbReference type="NCBIfam" id="TIGR01783">
    <property type="entry name" value="TonB-siderophor"/>
    <property type="match status" value="1"/>
</dbReference>
<evidence type="ECO:0000256" key="11">
    <source>
        <dbReference type="ARBA" id="ARBA00023237"/>
    </source>
</evidence>
<name>A0A261SEU0_9BORD</name>
<organism evidence="16 17">
    <name type="scientific">Bordetella genomosp. 1</name>
    <dbReference type="NCBI Taxonomy" id="1395607"/>
    <lineage>
        <taxon>Bacteria</taxon>
        <taxon>Pseudomonadati</taxon>
        <taxon>Pseudomonadota</taxon>
        <taxon>Betaproteobacteria</taxon>
        <taxon>Burkholderiales</taxon>
        <taxon>Alcaligenaceae</taxon>
        <taxon>Bordetella</taxon>
    </lineage>
</organism>
<keyword evidence="10 16" id="KW-0675">Receptor</keyword>
<comment type="similarity">
    <text evidence="2 12 13">Belongs to the TonB-dependent receptor family.</text>
</comment>
<evidence type="ECO:0000256" key="2">
    <source>
        <dbReference type="ARBA" id="ARBA00009810"/>
    </source>
</evidence>
<dbReference type="Gene3D" id="2.170.130.10">
    <property type="entry name" value="TonB-dependent receptor, plug domain"/>
    <property type="match status" value="1"/>
</dbReference>
<protein>
    <submittedName>
        <fullName evidence="16">TonB-dependent siderophore receptor</fullName>
    </submittedName>
</protein>
<evidence type="ECO:0000313" key="17">
    <source>
        <dbReference type="Proteomes" id="UP000217005"/>
    </source>
</evidence>
<sequence>MALRDYPQPRNAQRLLRLAGLTLGLAAAFAAAPQARAQTAEPVAVHDYRIPAGPLDQALSAFAKAGGITVSFRPEDTRRLSTAGLEGRYGADEGLEKLLAGTGLVAVPQGGQGYVVRAPGAAAAATTASNGAASGANTLESIQVSGDWLGTGLENSVQTFGGARTLLKREDIQNSGATSVADALRRVPGVQISGSTSASGSSVGLHVGIRGLNPRNSFRTTMLLDGIPMAMAPYGQPNLVMSPTSLGNIEAIDVVRGGGAVRYGPQNVGGVINFKTRAIPTTSDITADASARYNVFGHGGTNTQYTGFLGTQFDNGLGVALMYSGMNGEQWRDASHDRYNDVALKWRYELTPSSEIYGKFAHYDVKSMTPGGLTVAQYRDDPFQNTHTTDYWKGQRDQVDVGYLNSISETQEFEARVYHYDSSRQSSLINAAANRNDFQPRNNQVLGIEPRYTQRLEWGPTTHDVTVGYRYIKETGQDRRYAVSLATGLRTGAAQVFDNETEAQSIYLDDRIAFGRWRVTPGVRYEHIRSNRQPSGTGNDTPFDVRNSRGLPSLNVAYLVDDALTLYTNYSTSFGAVQYTQLNSMSATNPLSPEVAKTLEAGMRYSGEQTHTEFTVFNLRFDNQILSIPGTNPAVFRNLGATTHNGVEFAIDYDFDKAGPLAGLNLYANYTYVRAIQKSGEFEGNDVPFYSRQTGTLGGRYTRDHWTFNLYTTAQSGQYSDTANTERETADASNGRVPGFSVWNTQLSYKLPQWKGSEVAVGVNNLFDRRYYTRNVDTNGGRMVGAPRMVYVQARLAY</sequence>
<gene>
    <name evidence="16" type="ORF">CEG14_10380</name>
</gene>
<keyword evidence="7" id="KW-0408">Iron</keyword>
<evidence type="ECO:0000259" key="15">
    <source>
        <dbReference type="SMART" id="SM00965"/>
    </source>
</evidence>
<evidence type="ECO:0000256" key="13">
    <source>
        <dbReference type="RuleBase" id="RU003357"/>
    </source>
</evidence>
<dbReference type="InterPro" id="IPR036942">
    <property type="entry name" value="Beta-barrel_TonB_sf"/>
</dbReference>
<dbReference type="Proteomes" id="UP000217005">
    <property type="component" value="Unassembled WGS sequence"/>
</dbReference>
<keyword evidence="9 12" id="KW-0472">Membrane</keyword>
<proteinExistence type="inferred from homology"/>
<evidence type="ECO:0000256" key="12">
    <source>
        <dbReference type="PROSITE-ProRule" id="PRU01360"/>
    </source>
</evidence>
<dbReference type="Pfam" id="PF07715">
    <property type="entry name" value="Plug"/>
    <property type="match status" value="1"/>
</dbReference>
<accession>A0A261SEU0</accession>
<keyword evidence="14" id="KW-0732">Signal</keyword>
<evidence type="ECO:0000256" key="3">
    <source>
        <dbReference type="ARBA" id="ARBA00022448"/>
    </source>
</evidence>
<comment type="caution">
    <text evidence="16">The sequence shown here is derived from an EMBL/GenBank/DDBJ whole genome shotgun (WGS) entry which is preliminary data.</text>
</comment>
<dbReference type="AlphaFoldDB" id="A0A261SEU0"/>
<dbReference type="InterPro" id="IPR012910">
    <property type="entry name" value="Plug_dom"/>
</dbReference>
<keyword evidence="5" id="KW-0410">Iron transport</keyword>
<keyword evidence="6 12" id="KW-0812">Transmembrane</keyword>